<dbReference type="InterPro" id="IPR024288">
    <property type="entry name" value="SICA_C"/>
</dbReference>
<keyword evidence="5" id="KW-1185">Reference proteome</keyword>
<dbReference type="Pfam" id="PF12879">
    <property type="entry name" value="SICA_C"/>
    <property type="match status" value="1"/>
</dbReference>
<feature type="compositionally biased region" description="Basic and acidic residues" evidence="1">
    <location>
        <begin position="205"/>
        <end position="215"/>
    </location>
</feature>
<feature type="region of interest" description="Disordered" evidence="1">
    <location>
        <begin position="261"/>
        <end position="626"/>
    </location>
</feature>
<dbReference type="EMBL" id="KQ001726">
    <property type="protein sequence ID" value="KJP85430.1"/>
    <property type="molecule type" value="Genomic_DNA"/>
</dbReference>
<feature type="domain" description="Schizont-infected cell agglutination C-terminal" evidence="3">
    <location>
        <begin position="653"/>
        <end position="758"/>
    </location>
</feature>
<evidence type="ECO:0000256" key="2">
    <source>
        <dbReference type="SAM" id="Phobius"/>
    </source>
</evidence>
<sequence>MDKDNILTAWKAYRRKGHRAWEWTRFRIEPILQDFIKYVQNAENWETYGSNCNSHFYYHSGTGYEHHVKWPGTKVMCKVMSTALFFLTDPTGLRRFMKGRHEAVQRLQEFIGCTIVNVFMHILEETVCEGHWGLEYAWYVMRDQMKGIEGNIVAEGRCVKGFIDEVNLGHWSMKEKIKEWIQKNTQLREWVRNTEIKRMCQTAQEKSKEAKRTGKGEGTWRVGGASSETYGETEVREKLETGIKDVIGSGMHEIMKKVGEQLEGGGKPPQTGQPGTAAEKPGSGIQVAENPTAPPQTPGAAQQDSKKDTRSAEDNTHGRNAARKEDTDDTRPVPPPPPAAPPSTQGAGSAEGSGGPGPGQKPEPSPPQQEGSTNAGKKSKTTCEIVVKKERNQSVDNDGNQATVEISFSTTPSTNECMDPDNPTEVPGNDPAPTHVTTSGPGEPADQSPAPAPDQQDSKGPSNAHIPTNGPAGSSAETDQAGAPGKAGGSGDNGDPSKAGDNGNQGEPGAPGAKGASGEAGKAVDDVVVDGGNDDPPPLNPPKPKPNPNPNQSGASGSGSTGQPDASGSSGTGSTGAKNPGSSGPAYAGPAATGTQGTGSPPSGGPRQGVNDQPQPPLPSPKPFDPKDLIPYTPAIIPAVVGIGIISFFLWNYFAYLAKRRRTYRTVRDVPSPPLDEEILEHLQRGELPPPDYGYTIVRDRRPASSTAQRRRQPRVHKRTIIELHLEVLNECEVAAWENVQDEYLQIVVEEFAQELMRDAKGYSSSLDAPITNQDLSGNNVSSTDCDGTDAWSCMETIEFATDRSPPNEDNPWSCMETIQLAPAHSRSQPAATRDMRAPDYIHFINWIDSNKHLLRKCTTQPWFHTLKLEWKQYYQQHAQNGVSGHSVLGEAATLHMQKLDLWKEWVAQQHRHMRMYGKEQQWFQHLLNNVEEDTVPQKGDVSVVEQDLDVEKAMAAEDILRVRHVPRSQLHKQPYMKKRLTAQTWILILALVIEQCEVECRLQETELYVDDLLAQL</sequence>
<evidence type="ECO:0000313" key="4">
    <source>
        <dbReference type="EMBL" id="KJP85430.1"/>
    </source>
</evidence>
<dbReference type="RefSeq" id="XP_012337960.1">
    <property type="nucleotide sequence ID" value="XM_012482537.1"/>
</dbReference>
<accession>A0A0D9QEE1</accession>
<organism evidence="4 5">
    <name type="scientific">Plasmodium fragile</name>
    <dbReference type="NCBI Taxonomy" id="5857"/>
    <lineage>
        <taxon>Eukaryota</taxon>
        <taxon>Sar</taxon>
        <taxon>Alveolata</taxon>
        <taxon>Apicomplexa</taxon>
        <taxon>Aconoidasida</taxon>
        <taxon>Haemosporida</taxon>
        <taxon>Plasmodiidae</taxon>
        <taxon>Plasmodium</taxon>
        <taxon>Plasmodium (Plasmodium)</taxon>
    </lineage>
</organism>
<keyword evidence="2" id="KW-0472">Membrane</keyword>
<keyword evidence="2" id="KW-0812">Transmembrane</keyword>
<gene>
    <name evidence="4" type="ORF">AK88_04933</name>
</gene>
<feature type="compositionally biased region" description="Basic and acidic residues" evidence="1">
    <location>
        <begin position="304"/>
        <end position="331"/>
    </location>
</feature>
<feature type="compositionally biased region" description="Pro residues" evidence="1">
    <location>
        <begin position="332"/>
        <end position="341"/>
    </location>
</feature>
<proteinExistence type="predicted"/>
<feature type="compositionally biased region" description="Low complexity" evidence="1">
    <location>
        <begin position="444"/>
        <end position="455"/>
    </location>
</feature>
<feature type="compositionally biased region" description="Low complexity" evidence="1">
    <location>
        <begin position="580"/>
        <end position="601"/>
    </location>
</feature>
<dbReference type="GeneID" id="24270247"/>
<name>A0A0D9QEE1_PLAFR</name>
<feature type="compositionally biased region" description="Pro residues" evidence="1">
    <location>
        <begin position="535"/>
        <end position="549"/>
    </location>
</feature>
<feature type="compositionally biased region" description="Low complexity" evidence="1">
    <location>
        <begin position="507"/>
        <end position="521"/>
    </location>
</feature>
<reference evidence="4 5" key="1">
    <citation type="submission" date="2014-03" db="EMBL/GenBank/DDBJ databases">
        <title>The Genome Sequence of Plasmodium fragile nilgiri.</title>
        <authorList>
            <consortium name="The Broad Institute Genomics Platform"/>
            <consortium name="The Broad Institute Genome Sequencing Center for Infectious Disease"/>
            <person name="Neafsey D."/>
            <person name="Duraisingh M."/>
            <person name="Young S.K."/>
            <person name="Zeng Q."/>
            <person name="Gargeya S."/>
            <person name="Abouelleil A."/>
            <person name="Alvarado L."/>
            <person name="Chapman S.B."/>
            <person name="Gainer-Dewar J."/>
            <person name="Goldberg J."/>
            <person name="Griggs A."/>
            <person name="Gujja S."/>
            <person name="Hansen M."/>
            <person name="Howarth C."/>
            <person name="Imamovic A."/>
            <person name="Larimer J."/>
            <person name="Pearson M."/>
            <person name="Poon T.W."/>
            <person name="Priest M."/>
            <person name="Roberts A."/>
            <person name="Saif S."/>
            <person name="Shea T."/>
            <person name="Sykes S."/>
            <person name="Wortman J."/>
            <person name="Nusbaum C."/>
            <person name="Birren B."/>
        </authorList>
    </citation>
    <scope>NUCLEOTIDE SEQUENCE [LARGE SCALE GENOMIC DNA]</scope>
    <source>
        <strain evidence="5">nilgiri</strain>
    </source>
</reference>
<keyword evidence="2" id="KW-1133">Transmembrane helix</keyword>
<evidence type="ECO:0000259" key="3">
    <source>
        <dbReference type="Pfam" id="PF12879"/>
    </source>
</evidence>
<dbReference type="Proteomes" id="UP000054561">
    <property type="component" value="Unassembled WGS sequence"/>
</dbReference>
<evidence type="ECO:0000256" key="1">
    <source>
        <dbReference type="SAM" id="MobiDB-lite"/>
    </source>
</evidence>
<feature type="transmembrane region" description="Helical" evidence="2">
    <location>
        <begin position="635"/>
        <end position="658"/>
    </location>
</feature>
<feature type="compositionally biased region" description="Gly residues" evidence="1">
    <location>
        <begin position="349"/>
        <end position="358"/>
    </location>
</feature>
<feature type="compositionally biased region" description="Pro residues" evidence="1">
    <location>
        <begin position="614"/>
        <end position="623"/>
    </location>
</feature>
<dbReference type="VEuPathDB" id="PlasmoDB:AK88_04933"/>
<feature type="region of interest" description="Disordered" evidence="1">
    <location>
        <begin position="203"/>
        <end position="234"/>
    </location>
</feature>
<dbReference type="AlphaFoldDB" id="A0A0D9QEE1"/>
<protein>
    <recommendedName>
        <fullName evidence="3">Schizont-infected cell agglutination C-terminal domain-containing protein</fullName>
    </recommendedName>
</protein>
<evidence type="ECO:0000313" key="5">
    <source>
        <dbReference type="Proteomes" id="UP000054561"/>
    </source>
</evidence>
<feature type="compositionally biased region" description="Polar residues" evidence="1">
    <location>
        <begin position="394"/>
        <end position="416"/>
    </location>
</feature>